<reference evidence="9 10" key="1">
    <citation type="journal article" date="2017" name="Elife">
        <title>Extensive horizontal gene transfer in cheese-associated bacteria.</title>
        <authorList>
            <person name="Bonham K.S."/>
            <person name="Wolfe B.E."/>
            <person name="Dutton R.J."/>
        </authorList>
    </citation>
    <scope>NUCLEOTIDE SEQUENCE [LARGE SCALE GENOMIC DNA]</scope>
    <source>
        <strain evidence="9 10">900_6</strain>
    </source>
</reference>
<evidence type="ECO:0000259" key="8">
    <source>
        <dbReference type="PROSITE" id="PS50893"/>
    </source>
</evidence>
<evidence type="ECO:0000313" key="9">
    <source>
        <dbReference type="EMBL" id="PCC48501.1"/>
    </source>
</evidence>
<evidence type="ECO:0000256" key="2">
    <source>
        <dbReference type="ARBA" id="ARBA00005417"/>
    </source>
</evidence>
<name>A0A2A3ZAK6_BREAU</name>
<dbReference type="GO" id="GO:0005524">
    <property type="term" value="F:ATP binding"/>
    <property type="evidence" value="ECO:0007669"/>
    <property type="project" value="UniProtKB-KW"/>
</dbReference>
<dbReference type="GO" id="GO:0016887">
    <property type="term" value="F:ATP hydrolysis activity"/>
    <property type="evidence" value="ECO:0007669"/>
    <property type="project" value="InterPro"/>
</dbReference>
<dbReference type="Proteomes" id="UP000217720">
    <property type="component" value="Unassembled WGS sequence"/>
</dbReference>
<keyword evidence="5" id="KW-0547">Nucleotide-binding</keyword>
<dbReference type="PANTHER" id="PTHR43166">
    <property type="entry name" value="AMINO ACID IMPORT ATP-BINDING PROTEIN"/>
    <property type="match status" value="1"/>
</dbReference>
<organism evidence="9 10">
    <name type="scientific">Brevibacterium aurantiacum</name>
    <dbReference type="NCBI Taxonomy" id="273384"/>
    <lineage>
        <taxon>Bacteria</taxon>
        <taxon>Bacillati</taxon>
        <taxon>Actinomycetota</taxon>
        <taxon>Actinomycetes</taxon>
        <taxon>Micrococcales</taxon>
        <taxon>Brevibacteriaceae</taxon>
        <taxon>Brevibacterium</taxon>
    </lineage>
</organism>
<evidence type="ECO:0000256" key="6">
    <source>
        <dbReference type="ARBA" id="ARBA00022840"/>
    </source>
</evidence>
<comment type="caution">
    <text evidence="9">The sequence shown here is derived from an EMBL/GenBank/DDBJ whole genome shotgun (WGS) entry which is preliminary data.</text>
</comment>
<dbReference type="InterPro" id="IPR027417">
    <property type="entry name" value="P-loop_NTPase"/>
</dbReference>
<dbReference type="GO" id="GO:0005886">
    <property type="term" value="C:plasma membrane"/>
    <property type="evidence" value="ECO:0007669"/>
    <property type="project" value="UniProtKB-SubCell"/>
</dbReference>
<dbReference type="InterPro" id="IPR003593">
    <property type="entry name" value="AAA+_ATPase"/>
</dbReference>
<evidence type="ECO:0000313" key="10">
    <source>
        <dbReference type="Proteomes" id="UP000217720"/>
    </source>
</evidence>
<dbReference type="InterPro" id="IPR003439">
    <property type="entry name" value="ABC_transporter-like_ATP-bd"/>
</dbReference>
<sequence length="209" mass="22297">MIELNNVSVSAGEVPLLRPTTVSVSQAEALVIRGHNGSGKSTLLRLLAGALPPTDGEVLINGSVPDTRSRAFRRTVAAMIGLPPMSSDLTVRDHVALVSTTWFPRSADADDVASSVLDKLGLSQLSLRFPHELSSGQLQLFGLSLVLARPFDVLIVDEPEQRLDDERLGIVSHVLQALRNDGVTVVVATHSSHLADDLGDRVLSLDVTT</sequence>
<dbReference type="InterPro" id="IPR050086">
    <property type="entry name" value="MetN_ABC_transporter-like"/>
</dbReference>
<dbReference type="PANTHER" id="PTHR43166:SF9">
    <property type="entry name" value="GLUTAMATE_ASPARTATE IMPORT ATP-BINDING PROTEIN GLTL"/>
    <property type="match status" value="1"/>
</dbReference>
<dbReference type="PROSITE" id="PS00211">
    <property type="entry name" value="ABC_TRANSPORTER_1"/>
    <property type="match status" value="1"/>
</dbReference>
<comment type="similarity">
    <text evidence="2">Belongs to the ABC transporter superfamily.</text>
</comment>
<keyword evidence="6" id="KW-0067">ATP-binding</keyword>
<dbReference type="SUPFAM" id="SSF52540">
    <property type="entry name" value="P-loop containing nucleoside triphosphate hydrolases"/>
    <property type="match status" value="1"/>
</dbReference>
<dbReference type="SMART" id="SM00382">
    <property type="entry name" value="AAA"/>
    <property type="match status" value="1"/>
</dbReference>
<accession>A0A2A3ZAK6</accession>
<dbReference type="PROSITE" id="PS50893">
    <property type="entry name" value="ABC_TRANSPORTER_2"/>
    <property type="match status" value="1"/>
</dbReference>
<keyword evidence="3" id="KW-0813">Transport</keyword>
<feature type="domain" description="ABC transporter" evidence="8">
    <location>
        <begin position="2"/>
        <end position="209"/>
    </location>
</feature>
<evidence type="ECO:0000256" key="3">
    <source>
        <dbReference type="ARBA" id="ARBA00022448"/>
    </source>
</evidence>
<dbReference type="EMBL" id="NRGO01000048">
    <property type="protein sequence ID" value="PCC48501.1"/>
    <property type="molecule type" value="Genomic_DNA"/>
</dbReference>
<dbReference type="InterPro" id="IPR017871">
    <property type="entry name" value="ABC_transporter-like_CS"/>
</dbReference>
<dbReference type="Gene3D" id="3.40.50.300">
    <property type="entry name" value="P-loop containing nucleotide triphosphate hydrolases"/>
    <property type="match status" value="1"/>
</dbReference>
<dbReference type="Pfam" id="PF00005">
    <property type="entry name" value="ABC_tran"/>
    <property type="match status" value="1"/>
</dbReference>
<evidence type="ECO:0000256" key="5">
    <source>
        <dbReference type="ARBA" id="ARBA00022741"/>
    </source>
</evidence>
<evidence type="ECO:0000256" key="4">
    <source>
        <dbReference type="ARBA" id="ARBA00022475"/>
    </source>
</evidence>
<evidence type="ECO:0000256" key="7">
    <source>
        <dbReference type="ARBA" id="ARBA00023136"/>
    </source>
</evidence>
<dbReference type="AlphaFoldDB" id="A0A2A3ZAK6"/>
<proteinExistence type="inferred from homology"/>
<keyword evidence="4" id="KW-1003">Cell membrane</keyword>
<protein>
    <recommendedName>
        <fullName evidence="8">ABC transporter domain-containing protein</fullName>
    </recommendedName>
</protein>
<keyword evidence="7" id="KW-0472">Membrane</keyword>
<comment type="subcellular location">
    <subcellularLocation>
        <location evidence="1">Cell membrane</location>
        <topology evidence="1">Peripheral membrane protein</topology>
    </subcellularLocation>
</comment>
<gene>
    <name evidence="9" type="ORF">CIK62_18285</name>
</gene>
<evidence type="ECO:0000256" key="1">
    <source>
        <dbReference type="ARBA" id="ARBA00004202"/>
    </source>
</evidence>